<evidence type="ECO:0000313" key="3">
    <source>
        <dbReference type="Proteomes" id="UP000276588"/>
    </source>
</evidence>
<name>A0A3A6PN34_9EURY</name>
<accession>A0A3A6PN34</accession>
<evidence type="ECO:0000313" key="2">
    <source>
        <dbReference type="EMBL" id="RJX42952.1"/>
    </source>
</evidence>
<dbReference type="EMBL" id="QKNY01000012">
    <property type="protein sequence ID" value="RJX42952.1"/>
    <property type="molecule type" value="Genomic_DNA"/>
</dbReference>
<sequence>MPHRTDTQGGGSADSTLLLTGRKPHSKDEHRDNQSPTLWSDVRADTRAVAKDAARDLLDSGLSLTKTDVIISAFGPTLKVYADAYPVVDDQDQEIPPRRALEEAREAVTRVLVDEYLDGERLGDLDDITEWYILSWLVHESDTFDYDDGHQLGLGLGVDIDDIKRSTKLWGKKRGDIQLKTHEDRVQDITLPPEERSNRTPVDPEALSYTIALDAVHAAMHVYHKQGEDVAIDWLKERNFDTDAGFKATLKALLQVLPKNSSEWEAARDLALGKAHDALGLEFTPTDFTNASDDTLEQSELGDHA</sequence>
<gene>
    <name evidence="2" type="ORF">DM826_08015</name>
</gene>
<dbReference type="AlphaFoldDB" id="A0A3A6PN34"/>
<feature type="region of interest" description="Disordered" evidence="1">
    <location>
        <begin position="284"/>
        <end position="305"/>
    </location>
</feature>
<dbReference type="Proteomes" id="UP000276588">
    <property type="component" value="Unassembled WGS sequence"/>
</dbReference>
<proteinExistence type="predicted"/>
<keyword evidence="3" id="KW-1185">Reference proteome</keyword>
<protein>
    <submittedName>
        <fullName evidence="2">Uncharacterized protein</fullName>
    </submittedName>
</protein>
<comment type="caution">
    <text evidence="2">The sequence shown here is derived from an EMBL/GenBank/DDBJ whole genome shotgun (WGS) entry which is preliminary data.</text>
</comment>
<feature type="region of interest" description="Disordered" evidence="1">
    <location>
        <begin position="1"/>
        <end position="38"/>
    </location>
</feature>
<evidence type="ECO:0000256" key="1">
    <source>
        <dbReference type="SAM" id="MobiDB-lite"/>
    </source>
</evidence>
<organism evidence="2 3">
    <name type="scientific">Halonotius aquaticus</name>
    <dbReference type="NCBI Taxonomy" id="2216978"/>
    <lineage>
        <taxon>Archaea</taxon>
        <taxon>Methanobacteriati</taxon>
        <taxon>Methanobacteriota</taxon>
        <taxon>Stenosarchaea group</taxon>
        <taxon>Halobacteria</taxon>
        <taxon>Halobacteriales</taxon>
        <taxon>Haloferacaceae</taxon>
        <taxon>Halonotius</taxon>
    </lineage>
</organism>
<reference evidence="2 3" key="1">
    <citation type="submission" date="2018-06" db="EMBL/GenBank/DDBJ databases">
        <title>Halonotius sp. F13-13 a new haloarchaeeon isolated from a solar saltern from Isla Cristina, Huelva, Spain.</title>
        <authorList>
            <person name="Duran-Viseras A."/>
            <person name="Sanchez-Porro C."/>
            <person name="Ventosa A."/>
        </authorList>
    </citation>
    <scope>NUCLEOTIDE SEQUENCE [LARGE SCALE GENOMIC DNA]</scope>
    <source>
        <strain evidence="2 3">F13-13</strain>
    </source>
</reference>